<protein>
    <submittedName>
        <fullName evidence="1">Uncharacterized protein</fullName>
    </submittedName>
</protein>
<dbReference type="Proteomes" id="UP000724584">
    <property type="component" value="Unassembled WGS sequence"/>
</dbReference>
<reference evidence="1 2" key="1">
    <citation type="journal article" date="2021" name="Nat. Commun.">
        <title>Genetic determinants of endophytism in the Arabidopsis root mycobiome.</title>
        <authorList>
            <person name="Mesny F."/>
            <person name="Miyauchi S."/>
            <person name="Thiergart T."/>
            <person name="Pickel B."/>
            <person name="Atanasova L."/>
            <person name="Karlsson M."/>
            <person name="Huettel B."/>
            <person name="Barry K.W."/>
            <person name="Haridas S."/>
            <person name="Chen C."/>
            <person name="Bauer D."/>
            <person name="Andreopoulos W."/>
            <person name="Pangilinan J."/>
            <person name="LaButti K."/>
            <person name="Riley R."/>
            <person name="Lipzen A."/>
            <person name="Clum A."/>
            <person name="Drula E."/>
            <person name="Henrissat B."/>
            <person name="Kohler A."/>
            <person name="Grigoriev I.V."/>
            <person name="Martin F.M."/>
            <person name="Hacquard S."/>
        </authorList>
    </citation>
    <scope>NUCLEOTIDE SEQUENCE [LARGE SCALE GENOMIC DNA]</scope>
    <source>
        <strain evidence="1 2">MPI-SDFR-AT-0079</strain>
    </source>
</reference>
<proteinExistence type="predicted"/>
<keyword evidence="2" id="KW-1185">Reference proteome</keyword>
<evidence type="ECO:0000313" key="2">
    <source>
        <dbReference type="Proteomes" id="UP000724584"/>
    </source>
</evidence>
<name>A0ACB7PF21_9PEZI</name>
<evidence type="ECO:0000313" key="1">
    <source>
        <dbReference type="EMBL" id="KAH6640535.1"/>
    </source>
</evidence>
<sequence>MALRTSAQSLLGRGRNLRFATSTIPIAPLSLTRQYHPTANLLSDNNNQDRQTLNPQRSEGTKSGTDNQVAEKTDAAFNPNKTSPEEAKESAAKTSNGNPLEASGANQEFSKSQTSEEVADKSDKKTKSGGSKGKKHGKVAPM</sequence>
<organism evidence="1 2">
    <name type="scientific">Chaetomium tenue</name>
    <dbReference type="NCBI Taxonomy" id="1854479"/>
    <lineage>
        <taxon>Eukaryota</taxon>
        <taxon>Fungi</taxon>
        <taxon>Dikarya</taxon>
        <taxon>Ascomycota</taxon>
        <taxon>Pezizomycotina</taxon>
        <taxon>Sordariomycetes</taxon>
        <taxon>Sordariomycetidae</taxon>
        <taxon>Sordariales</taxon>
        <taxon>Chaetomiaceae</taxon>
        <taxon>Chaetomium</taxon>
    </lineage>
</organism>
<dbReference type="EMBL" id="JAGIZQ010000002">
    <property type="protein sequence ID" value="KAH6640535.1"/>
    <property type="molecule type" value="Genomic_DNA"/>
</dbReference>
<gene>
    <name evidence="1" type="ORF">F5144DRAFT_626695</name>
</gene>
<accession>A0ACB7PF21</accession>
<comment type="caution">
    <text evidence="1">The sequence shown here is derived from an EMBL/GenBank/DDBJ whole genome shotgun (WGS) entry which is preliminary data.</text>
</comment>